<keyword evidence="5" id="KW-0479">Metal-binding</keyword>
<keyword evidence="14" id="KW-1185">Reference proteome</keyword>
<sequence length="1019" mass="115750">MKKWIFIFLFYFTNIIAQQEQQRVINSFDISIQQEKAYELTETLIETDSIATSCSSCISLLQILKKMSLFSEAFLISTLTKICKRTNKVDDDVCEGVIREQAPIIQKVIPTMDISGRDGHLACAAILNSCPYPEVEQWNITFPKPKPELKQEPIKSNGQTFTVLQLSDWHIDLDYQAGAEAKCTKPICCRSAYTDYTNITKRASMWGEYGCDTPLSLIESMLRFIPTAEPDIKFGILTGDIPPHEVWSTLPFIKTKLIQDETYRILHNYFDSPLLVNSMLYPAVGNHESAPTNNFPLRHSTIPFEKKFLDLKWLYRALSKNWQGWLSPLSHPSVEENTGSYSARPIRGLKLISLNTNFCYTLNWWLYQQPVDKDPNGIFAWLINELQDAEDNGERVWIIGHIAPGDNTCFHDYSNYYSQIIERYSHIISAQFFGHTHKDELSIFYKNGKEQTAENAISVGYIGPSITPFLNLNPGFRVYKVDTKTFEIIDSITYSADLSKATDLNNEPNWHVEYSAREAYSSSRARLASSTSPLTPAWWHNVTVDMEDDDTDTFEKYRRFTTKSSPIARECDDECKRKAICNIRAGNSEHRCDYESDVFEPEQKRQKTEIHLCEHTMATNMEIAVSYPASKFEADNTITNPKVLEKYQLAADVVNVVLPLVLERAQVGVSVCDLCQYGDDLIHKYTENMFKSADRGVAVPTCVSLNNYIQYFSPLAENDVYLKVGDVVKVELGVHIDGYIATAAHTTVVTENKQQPVIGKAADVICATYFAYEAACRMLRPGVKASEITRVITEIAAYFRCQPVEGTFSSPMKRFVLRAGKDIENRFLEDLIVSELEKYDFEVEANQVYQMNIVLTTGDGQVKNTDFKPFVYQRDVNKTYQLKMRSARLAYAEVNANHTVFPFATRALSSNASRLGLQSLLQHELVTAHPVMRSKLNSDIVAQFKGTVLVNADGPTRTTRSWPLPYVHSQYCIPQPTTAAAVLSTPPIREIRQPKPLPAVDVEFGARRIEKEDVEMDME</sequence>
<dbReference type="Pfam" id="PF00149">
    <property type="entry name" value="Metallophos"/>
    <property type="match status" value="1"/>
</dbReference>
<evidence type="ECO:0000256" key="3">
    <source>
        <dbReference type="ARBA" id="ARBA00008234"/>
    </source>
</evidence>
<dbReference type="GO" id="GO:0046872">
    <property type="term" value="F:metal ion binding"/>
    <property type="evidence" value="ECO:0007669"/>
    <property type="project" value="UniProtKB-KW"/>
</dbReference>
<evidence type="ECO:0000256" key="4">
    <source>
        <dbReference type="ARBA" id="ARBA00022525"/>
    </source>
</evidence>
<feature type="signal peptide" evidence="11">
    <location>
        <begin position="1"/>
        <end position="17"/>
    </location>
</feature>
<gene>
    <name evidence="13" type="ORF">CU097_012243</name>
</gene>
<keyword evidence="9" id="KW-1015">Disulfide bond</keyword>
<keyword evidence="6 11" id="KW-0732">Signal</keyword>
<comment type="caution">
    <text evidence="13">The sequence shown here is derived from an EMBL/GenBank/DDBJ whole genome shotgun (WGS) entry which is preliminary data.</text>
</comment>
<accession>A0A367JU51</accession>
<dbReference type="EMBL" id="PJQL01000697">
    <property type="protein sequence ID" value="RCH93446.1"/>
    <property type="molecule type" value="Genomic_DNA"/>
</dbReference>
<dbReference type="InterPro" id="IPR004843">
    <property type="entry name" value="Calcineurin-like_PHP"/>
</dbReference>
<dbReference type="GO" id="GO:0005615">
    <property type="term" value="C:extracellular space"/>
    <property type="evidence" value="ECO:0007669"/>
    <property type="project" value="TreeGrafter"/>
</dbReference>
<dbReference type="InterPro" id="IPR029052">
    <property type="entry name" value="Metallo-depent_PP-like"/>
</dbReference>
<keyword evidence="4" id="KW-0964">Secreted</keyword>
<dbReference type="Pfam" id="PF00557">
    <property type="entry name" value="Peptidase_M24"/>
    <property type="match status" value="1"/>
</dbReference>
<name>A0A367JU51_RHIAZ</name>
<dbReference type="InterPro" id="IPR008139">
    <property type="entry name" value="SaposinB_dom"/>
</dbReference>
<comment type="cofactor">
    <cofactor evidence="1">
        <name>Zn(2+)</name>
        <dbReference type="ChEBI" id="CHEBI:29105"/>
    </cofactor>
</comment>
<dbReference type="InterPro" id="IPR045473">
    <property type="entry name" value="ASM_C"/>
</dbReference>
<dbReference type="Gene3D" id="3.90.230.10">
    <property type="entry name" value="Creatinase/methionine aminopeptidase superfamily"/>
    <property type="match status" value="1"/>
</dbReference>
<evidence type="ECO:0000256" key="2">
    <source>
        <dbReference type="ARBA" id="ARBA00004613"/>
    </source>
</evidence>
<dbReference type="CDD" id="cd01089">
    <property type="entry name" value="PA2G4-like"/>
    <property type="match status" value="1"/>
</dbReference>
<dbReference type="STRING" id="86630.A0A367JU51"/>
<dbReference type="Gene3D" id="3.60.21.10">
    <property type="match status" value="1"/>
</dbReference>
<dbReference type="InterPro" id="IPR036390">
    <property type="entry name" value="WH_DNA-bd_sf"/>
</dbReference>
<dbReference type="InterPro" id="IPR036388">
    <property type="entry name" value="WH-like_DNA-bd_sf"/>
</dbReference>
<keyword evidence="8" id="KW-0862">Zinc</keyword>
<proteinExistence type="inferred from homology"/>
<dbReference type="Proteomes" id="UP000252139">
    <property type="component" value="Unassembled WGS sequence"/>
</dbReference>
<dbReference type="OrthoDB" id="282973at2759"/>
<dbReference type="CDD" id="cd00842">
    <property type="entry name" value="MPP_ASMase"/>
    <property type="match status" value="1"/>
</dbReference>
<evidence type="ECO:0000256" key="9">
    <source>
        <dbReference type="ARBA" id="ARBA00023157"/>
    </source>
</evidence>
<feature type="chain" id="PRO_5016712800" description="Saposin B-type domain-containing protein" evidence="11">
    <location>
        <begin position="18"/>
        <end position="1019"/>
    </location>
</feature>
<comment type="similarity">
    <text evidence="3">Belongs to the acid sphingomyelinase family.</text>
</comment>
<evidence type="ECO:0000256" key="10">
    <source>
        <dbReference type="ARBA" id="ARBA00023180"/>
    </source>
</evidence>
<evidence type="ECO:0000256" key="8">
    <source>
        <dbReference type="ARBA" id="ARBA00022833"/>
    </source>
</evidence>
<evidence type="ECO:0000259" key="12">
    <source>
        <dbReference type="PROSITE" id="PS50015"/>
    </source>
</evidence>
<dbReference type="InterPro" id="IPR036005">
    <property type="entry name" value="Creatinase/aminopeptidase-like"/>
</dbReference>
<dbReference type="SUPFAM" id="SSF56300">
    <property type="entry name" value="Metallo-dependent phosphatases"/>
    <property type="match status" value="1"/>
</dbReference>
<dbReference type="GO" id="GO:0046513">
    <property type="term" value="P:ceramide biosynthetic process"/>
    <property type="evidence" value="ECO:0007669"/>
    <property type="project" value="UniProtKB-ARBA"/>
</dbReference>
<dbReference type="SUPFAM" id="SSF55920">
    <property type="entry name" value="Creatinase/aminopeptidase"/>
    <property type="match status" value="1"/>
</dbReference>
<organism evidence="13 14">
    <name type="scientific">Rhizopus azygosporus</name>
    <name type="common">Rhizopus microsporus var. azygosporus</name>
    <dbReference type="NCBI Taxonomy" id="86630"/>
    <lineage>
        <taxon>Eukaryota</taxon>
        <taxon>Fungi</taxon>
        <taxon>Fungi incertae sedis</taxon>
        <taxon>Mucoromycota</taxon>
        <taxon>Mucoromycotina</taxon>
        <taxon>Mucoromycetes</taxon>
        <taxon>Mucorales</taxon>
        <taxon>Mucorineae</taxon>
        <taxon>Rhizopodaceae</taxon>
        <taxon>Rhizopus</taxon>
    </lineage>
</organism>
<evidence type="ECO:0000256" key="1">
    <source>
        <dbReference type="ARBA" id="ARBA00001947"/>
    </source>
</evidence>
<evidence type="ECO:0000256" key="11">
    <source>
        <dbReference type="SAM" id="SignalP"/>
    </source>
</evidence>
<comment type="subcellular location">
    <subcellularLocation>
        <location evidence="2">Secreted</location>
    </subcellularLocation>
</comment>
<dbReference type="GO" id="GO:0016020">
    <property type="term" value="C:membrane"/>
    <property type="evidence" value="ECO:0007669"/>
    <property type="project" value="GOC"/>
</dbReference>
<dbReference type="SUPFAM" id="SSF46785">
    <property type="entry name" value="Winged helix' DNA-binding domain"/>
    <property type="match status" value="1"/>
</dbReference>
<evidence type="ECO:0000313" key="13">
    <source>
        <dbReference type="EMBL" id="RCH93446.1"/>
    </source>
</evidence>
<feature type="domain" description="Saposin B-type" evidence="12">
    <location>
        <begin position="50"/>
        <end position="134"/>
    </location>
</feature>
<dbReference type="Gene3D" id="1.10.10.10">
    <property type="entry name" value="Winged helix-like DNA-binding domain superfamily/Winged helix DNA-binding domain"/>
    <property type="match status" value="1"/>
</dbReference>
<keyword evidence="7" id="KW-0378">Hydrolase</keyword>
<dbReference type="PANTHER" id="PTHR10340:SF34">
    <property type="entry name" value="SPHINGOMYELIN PHOSPHODIESTERASE"/>
    <property type="match status" value="1"/>
</dbReference>
<evidence type="ECO:0000256" key="7">
    <source>
        <dbReference type="ARBA" id="ARBA00022801"/>
    </source>
</evidence>
<evidence type="ECO:0000256" key="5">
    <source>
        <dbReference type="ARBA" id="ARBA00022723"/>
    </source>
</evidence>
<protein>
    <recommendedName>
        <fullName evidence="12">Saposin B-type domain-containing protein</fullName>
    </recommendedName>
</protein>
<dbReference type="PROSITE" id="PS50015">
    <property type="entry name" value="SAP_B"/>
    <property type="match status" value="1"/>
</dbReference>
<dbReference type="PANTHER" id="PTHR10340">
    <property type="entry name" value="SPHINGOMYELIN PHOSPHODIESTERASE"/>
    <property type="match status" value="1"/>
</dbReference>
<dbReference type="GO" id="GO:0008081">
    <property type="term" value="F:phosphoric diester hydrolase activity"/>
    <property type="evidence" value="ECO:0007669"/>
    <property type="project" value="TreeGrafter"/>
</dbReference>
<evidence type="ECO:0000256" key="6">
    <source>
        <dbReference type="ARBA" id="ARBA00022729"/>
    </source>
</evidence>
<keyword evidence="10" id="KW-0325">Glycoprotein</keyword>
<dbReference type="InterPro" id="IPR000994">
    <property type="entry name" value="Pept_M24"/>
</dbReference>
<reference evidence="13 14" key="1">
    <citation type="journal article" date="2018" name="G3 (Bethesda)">
        <title>Phylogenetic and Phylogenomic Definition of Rhizopus Species.</title>
        <authorList>
            <person name="Gryganskyi A.P."/>
            <person name="Golan J."/>
            <person name="Dolatabadi S."/>
            <person name="Mondo S."/>
            <person name="Robb S."/>
            <person name="Idnurm A."/>
            <person name="Muszewska A."/>
            <person name="Steczkiewicz K."/>
            <person name="Masonjones S."/>
            <person name="Liao H.L."/>
            <person name="Gajdeczka M.T."/>
            <person name="Anike F."/>
            <person name="Vuek A."/>
            <person name="Anishchenko I.M."/>
            <person name="Voigt K."/>
            <person name="de Hoog G.S."/>
            <person name="Smith M.E."/>
            <person name="Heitman J."/>
            <person name="Vilgalys R."/>
            <person name="Stajich J.E."/>
        </authorList>
    </citation>
    <scope>NUCLEOTIDE SEQUENCE [LARGE SCALE GENOMIC DNA]</scope>
    <source>
        <strain evidence="13 14">CBS 357.93</strain>
    </source>
</reference>
<dbReference type="InterPro" id="IPR041805">
    <property type="entry name" value="ASMase/PPN1_MPP"/>
</dbReference>
<dbReference type="AlphaFoldDB" id="A0A367JU51"/>
<dbReference type="Pfam" id="PF19272">
    <property type="entry name" value="ASMase_C"/>
    <property type="match status" value="1"/>
</dbReference>
<evidence type="ECO:0000313" key="14">
    <source>
        <dbReference type="Proteomes" id="UP000252139"/>
    </source>
</evidence>